<evidence type="ECO:0000259" key="2">
    <source>
        <dbReference type="PROSITE" id="PS51123"/>
    </source>
</evidence>
<dbReference type="InterPro" id="IPR036737">
    <property type="entry name" value="OmpA-like_sf"/>
</dbReference>
<name>A0A1G9AH20_9BACT</name>
<proteinExistence type="predicted"/>
<dbReference type="OrthoDB" id="9792021at2"/>
<dbReference type="InterPro" id="IPR008969">
    <property type="entry name" value="CarboxyPept-like_regulatory"/>
</dbReference>
<accession>A0A1G9AH20</accession>
<dbReference type="InterPro" id="IPR050330">
    <property type="entry name" value="Bact_OuterMem_StrucFunc"/>
</dbReference>
<dbReference type="PANTHER" id="PTHR30329:SF21">
    <property type="entry name" value="LIPOPROTEIN YIAD-RELATED"/>
    <property type="match status" value="1"/>
</dbReference>
<dbReference type="Proteomes" id="UP000198510">
    <property type="component" value="Unassembled WGS sequence"/>
</dbReference>
<evidence type="ECO:0000313" key="4">
    <source>
        <dbReference type="Proteomes" id="UP000198510"/>
    </source>
</evidence>
<reference evidence="3 4" key="1">
    <citation type="submission" date="2016-10" db="EMBL/GenBank/DDBJ databases">
        <authorList>
            <person name="de Groot N.N."/>
        </authorList>
    </citation>
    <scope>NUCLEOTIDE SEQUENCE [LARGE SCALE GENOMIC DNA]</scope>
    <source>
        <strain evidence="3 4">DSM 25186</strain>
    </source>
</reference>
<dbReference type="PROSITE" id="PS51123">
    <property type="entry name" value="OMPA_2"/>
    <property type="match status" value="1"/>
</dbReference>
<evidence type="ECO:0000313" key="3">
    <source>
        <dbReference type="EMBL" id="SDK26662.1"/>
    </source>
</evidence>
<sequence>MHAFTPLFRLTAVALLTLLIGATFCLPGHATELAMMELHGKITDARTGIALPAVLSYQLPEDDDIGEIAPESDGSYSLLLVVGETYQISVTAQGYATTRQLLPVTRAGRMEKNYTLTSLTELAPGQSLYEQTALEAKALVPETEAVHFVHFARNNTRVMEEFHQELDAVVARLQENPDLRVIVEGHTEGGMSAYYAEELATDRAEAVVDYLRNQGIAKKHLRTRTVAQGRNLVISNDSTVLGLNRRVELHVVDKDAWEYRTFSKWTRWRIRIGLCSTDLYREALRRDFFGPHKKTPKKKVIYVDPENTIRTTEAR</sequence>
<keyword evidence="4" id="KW-1185">Reference proteome</keyword>
<dbReference type="InterPro" id="IPR006665">
    <property type="entry name" value="OmpA-like"/>
</dbReference>
<keyword evidence="1" id="KW-0472">Membrane</keyword>
<dbReference type="Gene3D" id="3.30.1330.60">
    <property type="entry name" value="OmpA-like domain"/>
    <property type="match status" value="1"/>
</dbReference>
<gene>
    <name evidence="3" type="ORF">SAMN05421823_102299</name>
</gene>
<dbReference type="SUPFAM" id="SSF49464">
    <property type="entry name" value="Carboxypeptidase regulatory domain-like"/>
    <property type="match status" value="1"/>
</dbReference>
<dbReference type="GO" id="GO:0016020">
    <property type="term" value="C:membrane"/>
    <property type="evidence" value="ECO:0007669"/>
    <property type="project" value="UniProtKB-UniRule"/>
</dbReference>
<dbReference type="Gene3D" id="2.60.40.1120">
    <property type="entry name" value="Carboxypeptidase-like, regulatory domain"/>
    <property type="match status" value="1"/>
</dbReference>
<evidence type="ECO:0000256" key="1">
    <source>
        <dbReference type="PROSITE-ProRule" id="PRU00473"/>
    </source>
</evidence>
<dbReference type="STRING" id="1075417.SAMN05421823_102299"/>
<dbReference type="CDD" id="cd07185">
    <property type="entry name" value="OmpA_C-like"/>
    <property type="match status" value="1"/>
</dbReference>
<dbReference type="PANTHER" id="PTHR30329">
    <property type="entry name" value="STATOR ELEMENT OF FLAGELLAR MOTOR COMPLEX"/>
    <property type="match status" value="1"/>
</dbReference>
<dbReference type="SUPFAM" id="SSF103088">
    <property type="entry name" value="OmpA-like"/>
    <property type="match status" value="1"/>
</dbReference>
<protein>
    <submittedName>
        <fullName evidence="3">Outer membrane protein OmpA</fullName>
    </submittedName>
</protein>
<dbReference type="Pfam" id="PF00691">
    <property type="entry name" value="OmpA"/>
    <property type="match status" value="1"/>
</dbReference>
<feature type="domain" description="OmpA-like" evidence="2">
    <location>
        <begin position="142"/>
        <end position="255"/>
    </location>
</feature>
<dbReference type="AlphaFoldDB" id="A0A1G9AH20"/>
<dbReference type="EMBL" id="FNFO01000002">
    <property type="protein sequence ID" value="SDK26662.1"/>
    <property type="molecule type" value="Genomic_DNA"/>
</dbReference>
<organism evidence="3 4">
    <name type="scientific">Catalinimonas alkaloidigena</name>
    <dbReference type="NCBI Taxonomy" id="1075417"/>
    <lineage>
        <taxon>Bacteria</taxon>
        <taxon>Pseudomonadati</taxon>
        <taxon>Bacteroidota</taxon>
        <taxon>Cytophagia</taxon>
        <taxon>Cytophagales</taxon>
        <taxon>Catalimonadaceae</taxon>
        <taxon>Catalinimonas</taxon>
    </lineage>
</organism>